<sequence>MTKLLQGARIRPNIRPLATHNAALQSRRSKGCGVDRDGWRSEVGALAAAKKDAETVDETKKALHNLVSLLQTTQRR</sequence>
<accession>A0AAE5ZFV7</accession>
<reference evidence="1 2" key="1">
    <citation type="submission" date="2019-04" db="EMBL/GenBank/DDBJ databases">
        <title>Long-read de novo sequencing of Cupriavidus necator H16.</title>
        <authorList>
            <person name="Little G.T."/>
            <person name="Ehsaan M."/>
            <person name="Arenas-Lopez C."/>
            <person name="Jawed K."/>
            <person name="Winzer K."/>
            <person name="Kovacs K."/>
            <person name="Malys N."/>
            <person name="Minton N.P."/>
        </authorList>
    </citation>
    <scope>NUCLEOTIDE SEQUENCE [LARGE SCALE GENOMIC DNA]</scope>
    <source>
        <strain evidence="1 2">H16</strain>
    </source>
</reference>
<dbReference type="RefSeq" id="WP_136227797.1">
    <property type="nucleotide sequence ID" value="NC_008313.1"/>
</dbReference>
<gene>
    <name evidence="1" type="ORF">E6A55_16865</name>
</gene>
<proteinExistence type="predicted"/>
<protein>
    <submittedName>
        <fullName evidence="1">Uncharacterized protein</fullName>
    </submittedName>
</protein>
<evidence type="ECO:0000313" key="2">
    <source>
        <dbReference type="Proteomes" id="UP000296079"/>
    </source>
</evidence>
<dbReference type="AlphaFoldDB" id="A0AAE5ZFV7"/>
<evidence type="ECO:0000313" key="1">
    <source>
        <dbReference type="EMBL" id="QCC02132.1"/>
    </source>
</evidence>
<organism evidence="1 2">
    <name type="scientific">Cupriavidus necator (strain ATCC 17699 / DSM 428 / KCTC 22496 / NCIMB 10442 / H16 / Stanier 337)</name>
    <name type="common">Ralstonia eutropha</name>
    <dbReference type="NCBI Taxonomy" id="381666"/>
    <lineage>
        <taxon>Bacteria</taxon>
        <taxon>Pseudomonadati</taxon>
        <taxon>Pseudomonadota</taxon>
        <taxon>Betaproteobacteria</taxon>
        <taxon>Burkholderiales</taxon>
        <taxon>Burkholderiaceae</taxon>
        <taxon>Cupriavidus</taxon>
    </lineage>
</organism>
<name>A0AAE5ZFV7_CUPNH</name>
<dbReference type="Proteomes" id="UP000296079">
    <property type="component" value="Chromosome 1"/>
</dbReference>
<dbReference type="EMBL" id="CP039287">
    <property type="protein sequence ID" value="QCC02132.1"/>
    <property type="molecule type" value="Genomic_DNA"/>
</dbReference>